<reference evidence="3 4" key="1">
    <citation type="submission" date="2020-08" db="EMBL/GenBank/DDBJ databases">
        <title>Functional genomics of gut bacteria from endangered species of beetles.</title>
        <authorList>
            <person name="Carlos-Shanley C."/>
        </authorList>
    </citation>
    <scope>NUCLEOTIDE SEQUENCE [LARGE SCALE GENOMIC DNA]</scope>
    <source>
        <strain evidence="3 4">S00198</strain>
    </source>
</reference>
<dbReference type="InterPro" id="IPR016087">
    <property type="entry name" value="Chalcone_isomerase"/>
</dbReference>
<evidence type="ECO:0000259" key="2">
    <source>
        <dbReference type="Pfam" id="PF16036"/>
    </source>
</evidence>
<comment type="caution">
    <text evidence="3">The sequence shown here is derived from an EMBL/GenBank/DDBJ whole genome shotgun (WGS) entry which is preliminary data.</text>
</comment>
<evidence type="ECO:0000256" key="1">
    <source>
        <dbReference type="SAM" id="SignalP"/>
    </source>
</evidence>
<dbReference type="Proteomes" id="UP000575083">
    <property type="component" value="Unassembled WGS sequence"/>
</dbReference>
<feature type="domain" description="Chalcone isomerase" evidence="2">
    <location>
        <begin position="79"/>
        <end position="181"/>
    </location>
</feature>
<feature type="signal peptide" evidence="1">
    <location>
        <begin position="1"/>
        <end position="25"/>
    </location>
</feature>
<dbReference type="AlphaFoldDB" id="A0A7X0PAG0"/>
<proteinExistence type="predicted"/>
<dbReference type="Pfam" id="PF16036">
    <property type="entry name" value="Chalcone_3"/>
    <property type="match status" value="1"/>
</dbReference>
<name>A0A7X0PAG0_9BURK</name>
<dbReference type="RefSeq" id="WP_184855446.1">
    <property type="nucleotide sequence ID" value="NZ_JACHLK010000001.1"/>
</dbReference>
<dbReference type="EMBL" id="JACHLK010000001">
    <property type="protein sequence ID" value="MBB6558049.1"/>
    <property type="molecule type" value="Genomic_DNA"/>
</dbReference>
<sequence>MKQVAALSLALASGALLLAPGLAMGQAPAVAPAPAMAPLPGLRQAGQGTLRFLGFPVYSAQLWVSPGFEASDYGARPLVLQLEYQRDFTAEAIARRSIQEMRRVGRFTPAQATRWQQALQAALPDVKAGDQLSGIYQPGAGAVFQMGGQVVGEVQDPEFSRLFFGIWLSPRTSEPALRQALIAPPPAAQAP</sequence>
<evidence type="ECO:0000313" key="4">
    <source>
        <dbReference type="Proteomes" id="UP000575083"/>
    </source>
</evidence>
<gene>
    <name evidence="3" type="ORF">HNP48_000713</name>
</gene>
<protein>
    <recommendedName>
        <fullName evidence="2">Chalcone isomerase domain-containing protein</fullName>
    </recommendedName>
</protein>
<organism evidence="3 4">
    <name type="scientific">Acidovorax soli</name>
    <dbReference type="NCBI Taxonomy" id="592050"/>
    <lineage>
        <taxon>Bacteria</taxon>
        <taxon>Pseudomonadati</taxon>
        <taxon>Pseudomonadota</taxon>
        <taxon>Betaproteobacteria</taxon>
        <taxon>Burkholderiales</taxon>
        <taxon>Comamonadaceae</taxon>
        <taxon>Acidovorax</taxon>
    </lineage>
</organism>
<feature type="chain" id="PRO_5031463860" description="Chalcone isomerase domain-containing protein" evidence="1">
    <location>
        <begin position="26"/>
        <end position="191"/>
    </location>
</feature>
<keyword evidence="4" id="KW-1185">Reference proteome</keyword>
<accession>A0A7X0PAG0</accession>
<keyword evidence="1" id="KW-0732">Signal</keyword>
<evidence type="ECO:0000313" key="3">
    <source>
        <dbReference type="EMBL" id="MBB6558049.1"/>
    </source>
</evidence>